<organism evidence="10 11">
    <name type="scientific">Bacteroides luti</name>
    <dbReference type="NCBI Taxonomy" id="1297750"/>
    <lineage>
        <taxon>Bacteria</taxon>
        <taxon>Pseudomonadati</taxon>
        <taxon>Bacteroidota</taxon>
        <taxon>Bacteroidia</taxon>
        <taxon>Bacteroidales</taxon>
        <taxon>Bacteroidaceae</taxon>
        <taxon>Bacteroides</taxon>
    </lineage>
</organism>
<comment type="subcellular location">
    <subcellularLocation>
        <location evidence="1">Cell membrane</location>
        <topology evidence="1">Multi-pass membrane protein</topology>
    </subcellularLocation>
</comment>
<feature type="transmembrane region" description="Helical" evidence="8">
    <location>
        <begin position="62"/>
        <end position="80"/>
    </location>
</feature>
<evidence type="ECO:0000256" key="6">
    <source>
        <dbReference type="ARBA" id="ARBA00022989"/>
    </source>
</evidence>
<comment type="similarity">
    <text evidence="2">Belongs to the peptide transporter carbon starvation (CstA) (TC 2.A.114) family.</text>
</comment>
<keyword evidence="6 8" id="KW-1133">Transmembrane helix</keyword>
<feature type="transmembrane region" description="Helical" evidence="8">
    <location>
        <begin position="328"/>
        <end position="353"/>
    </location>
</feature>
<feature type="transmembrane region" description="Helical" evidence="8">
    <location>
        <begin position="256"/>
        <end position="273"/>
    </location>
</feature>
<dbReference type="GO" id="GO:0009267">
    <property type="term" value="P:cellular response to starvation"/>
    <property type="evidence" value="ECO:0007669"/>
    <property type="project" value="InterPro"/>
</dbReference>
<keyword evidence="7 8" id="KW-0472">Membrane</keyword>
<dbReference type="PANTHER" id="PTHR30252">
    <property type="entry name" value="INNER MEMBRANE PEPTIDE TRANSPORTER"/>
    <property type="match status" value="1"/>
</dbReference>
<feature type="transmembrane region" description="Helical" evidence="8">
    <location>
        <begin position="489"/>
        <end position="514"/>
    </location>
</feature>
<keyword evidence="3" id="KW-0813">Transport</keyword>
<dbReference type="EMBL" id="FQTV01000002">
    <property type="protein sequence ID" value="SHE57604.1"/>
    <property type="molecule type" value="Genomic_DNA"/>
</dbReference>
<feature type="transmembrane region" description="Helical" evidence="8">
    <location>
        <begin position="224"/>
        <end position="244"/>
    </location>
</feature>
<dbReference type="InterPro" id="IPR003706">
    <property type="entry name" value="CstA_N"/>
</dbReference>
<keyword evidence="5 8" id="KW-0812">Transmembrane</keyword>
<feature type="transmembrane region" description="Helical" evidence="8">
    <location>
        <begin position="191"/>
        <end position="212"/>
    </location>
</feature>
<dbReference type="Pfam" id="PF02554">
    <property type="entry name" value="CstA"/>
    <property type="match status" value="1"/>
</dbReference>
<feature type="transmembrane region" description="Helical" evidence="8">
    <location>
        <begin position="6"/>
        <end position="24"/>
    </location>
</feature>
<feature type="transmembrane region" description="Helical" evidence="8">
    <location>
        <begin position="521"/>
        <end position="541"/>
    </location>
</feature>
<dbReference type="RefSeq" id="WP_073398932.1">
    <property type="nucleotide sequence ID" value="NZ_FQTV01000002.1"/>
</dbReference>
<evidence type="ECO:0000256" key="8">
    <source>
        <dbReference type="SAM" id="Phobius"/>
    </source>
</evidence>
<dbReference type="AlphaFoldDB" id="A0A1M4ULQ5"/>
<dbReference type="Proteomes" id="UP000184509">
    <property type="component" value="Unassembled WGS sequence"/>
</dbReference>
<feature type="transmembrane region" description="Helical" evidence="8">
    <location>
        <begin position="553"/>
        <end position="576"/>
    </location>
</feature>
<feature type="transmembrane region" description="Helical" evidence="8">
    <location>
        <begin position="128"/>
        <end position="152"/>
    </location>
</feature>
<accession>A0A1M4ULQ5</accession>
<feature type="transmembrane region" description="Helical" evidence="8">
    <location>
        <begin position="419"/>
        <end position="442"/>
    </location>
</feature>
<evidence type="ECO:0000256" key="3">
    <source>
        <dbReference type="ARBA" id="ARBA00022448"/>
    </source>
</evidence>
<keyword evidence="4" id="KW-1003">Cell membrane</keyword>
<evidence type="ECO:0000256" key="7">
    <source>
        <dbReference type="ARBA" id="ARBA00023136"/>
    </source>
</evidence>
<feature type="transmembrane region" description="Helical" evidence="8">
    <location>
        <begin position="158"/>
        <end position="179"/>
    </location>
</feature>
<evidence type="ECO:0000256" key="1">
    <source>
        <dbReference type="ARBA" id="ARBA00004651"/>
    </source>
</evidence>
<dbReference type="OrthoDB" id="9761224at2"/>
<feature type="transmembrane region" description="Helical" evidence="8">
    <location>
        <begin position="293"/>
        <end position="316"/>
    </location>
</feature>
<evidence type="ECO:0000313" key="10">
    <source>
        <dbReference type="EMBL" id="SHE57604.1"/>
    </source>
</evidence>
<feature type="transmembrane region" description="Helical" evidence="8">
    <location>
        <begin position="463"/>
        <end position="483"/>
    </location>
</feature>
<evidence type="ECO:0000256" key="5">
    <source>
        <dbReference type="ARBA" id="ARBA00022692"/>
    </source>
</evidence>
<name>A0A1M4ULQ5_9BACE</name>
<reference evidence="10 11" key="1">
    <citation type="submission" date="2016-11" db="EMBL/GenBank/DDBJ databases">
        <authorList>
            <person name="Jaros S."/>
            <person name="Januszkiewicz K."/>
            <person name="Wedrychowicz H."/>
        </authorList>
    </citation>
    <scope>NUCLEOTIDE SEQUENCE [LARGE SCALE GENOMIC DNA]</scope>
    <source>
        <strain evidence="10 11">DSM 26991</strain>
    </source>
</reference>
<gene>
    <name evidence="10" type="ORF">SAMN05444405_102120</name>
</gene>
<dbReference type="GO" id="GO:0005886">
    <property type="term" value="C:plasma membrane"/>
    <property type="evidence" value="ECO:0007669"/>
    <property type="project" value="UniProtKB-SubCell"/>
</dbReference>
<feature type="transmembrane region" description="Helical" evidence="8">
    <location>
        <begin position="86"/>
        <end position="107"/>
    </location>
</feature>
<dbReference type="STRING" id="1297750.SAMN05444405_102120"/>
<evidence type="ECO:0000259" key="9">
    <source>
        <dbReference type="Pfam" id="PF02554"/>
    </source>
</evidence>
<proteinExistence type="inferred from homology"/>
<evidence type="ECO:0000256" key="4">
    <source>
        <dbReference type="ARBA" id="ARBA00022475"/>
    </source>
</evidence>
<keyword evidence="11" id="KW-1185">Reference proteome</keyword>
<dbReference type="PANTHER" id="PTHR30252:SF3">
    <property type="entry name" value="PYRUVATE_PROTON SYMPORTER BTST"/>
    <property type="match status" value="1"/>
</dbReference>
<protein>
    <submittedName>
        <fullName evidence="10">Carbon starvation protein</fullName>
    </submittedName>
</protein>
<sequence length="611" mass="66578">MNSIVIVIIAALFLVIGYGVYGRFMAYKVLMLNKNNVVPSETLNDGHDYVPTNKVVLMGHHFAAIAGAGPLIGPVLAAQYGFLPGVLWILIGSLFAGAVHDMVILTASVRYKGKSIAEIARDLVGDRLGFITSIAVIAILIVSMAGLGIPVVNALKNSPWGTFTVGFTIPVALFIGIYLKYIRPDKIWEGTIIGVLLVLLGVVLGPVIQNSALGAYLDFDQKQMSLILAIYGFFAAALPVWLLLLPRDYLSTYMKLGVIGALAIGIIIIQPDIKMPAITQFVNGGGPIVPGKVFPFLFITIACGALSGFHSLISSGTTPKLIKNEKDILPIGFGAMLLEAFVAIMALLAATVLPTSDYFAINSLPEVFSKLHMVPVDLPELSSLVGEDLAGRPGGSVSLAVGMTYVFESIPWLRSMMGYWYHFCIMFEALFILTTIDSGTRIGRYLLQDLFRQNSRDISKGRAWFNAIFFSGLITFFWGYLLYTGDISTIWPLFGTANQMLAIIAFAIGTTYLLRSQQNKYVWVTAIPLCFVTVTTLSSALMNIFDNYLPKGLYALSAISGILVILVCLVLIESFVNWRRITRMSNEELTSVEIGLIGEPVVSDDRKYGRN</sequence>
<evidence type="ECO:0000256" key="2">
    <source>
        <dbReference type="ARBA" id="ARBA00007755"/>
    </source>
</evidence>
<dbReference type="InterPro" id="IPR051605">
    <property type="entry name" value="CstA"/>
</dbReference>
<feature type="domain" description="CstA N-terminal" evidence="9">
    <location>
        <begin position="2"/>
        <end position="539"/>
    </location>
</feature>
<evidence type="ECO:0000313" key="11">
    <source>
        <dbReference type="Proteomes" id="UP000184509"/>
    </source>
</evidence>